<dbReference type="Gene3D" id="3.40.366.10">
    <property type="entry name" value="Malonyl-Coenzyme A Acyl Carrier Protein, domain 2"/>
    <property type="match status" value="1"/>
</dbReference>
<feature type="domain" description="Malonyl-CoA:ACP transacylase (MAT)" evidence="2">
    <location>
        <begin position="10"/>
        <end position="312"/>
    </location>
</feature>
<dbReference type="Gene3D" id="3.30.70.250">
    <property type="entry name" value="Malonyl-CoA ACP transacylase, ACP-binding"/>
    <property type="match status" value="1"/>
</dbReference>
<name>A0A2S8HZ37_BURCE</name>
<reference evidence="3 4" key="1">
    <citation type="submission" date="2018-02" db="EMBL/GenBank/DDBJ databases">
        <title>Draft genome sequencing of Burkholderia cepacia Y14-15.</title>
        <authorList>
            <person name="Zheng B.-X."/>
        </authorList>
    </citation>
    <scope>NUCLEOTIDE SEQUENCE [LARGE SCALE GENOMIC DNA]</scope>
    <source>
        <strain evidence="3 4">Y14-15</strain>
    </source>
</reference>
<dbReference type="EMBL" id="PUIQ01000103">
    <property type="protein sequence ID" value="PQP07837.1"/>
    <property type="molecule type" value="Genomic_DNA"/>
</dbReference>
<dbReference type="PANTHER" id="PTHR43775:SF51">
    <property type="entry name" value="INACTIVE PHENOLPHTHIOCEROL SYNTHESIS POLYKETIDE SYNTHASE TYPE I PKS1-RELATED"/>
    <property type="match status" value="1"/>
</dbReference>
<dbReference type="InterPro" id="IPR016035">
    <property type="entry name" value="Acyl_Trfase/lysoPLipase"/>
</dbReference>
<evidence type="ECO:0000259" key="2">
    <source>
        <dbReference type="SMART" id="SM00827"/>
    </source>
</evidence>
<sequence length="323" mass="35772">MPTQLKTVFLYSGQGSHYYQMGRELFEQRGAFFRHAVELDGLMHEYLGMSIVEILYDTQRRISDVFDQTILTHPAIFLIECALSRALQEEGVEPDYLLTSSMGAFAALTVAGSLTLEQAVQAVITQAILLDNLCVAGDMLALPGTEPQRAHTLAGDINCELAAINQWSPCVLAMGRVQREAVETALRRQGVVFQRLAVSRAFHSRWIEAAEAPFLAFLGSVGMVRPRLPLVCCAEGKILHALTDTWLWDVIRQPIRLDDTVRTLCRDARWRLIDVGPSGTLATSLKYGLPHLGDDPQIQRVLSPFGGAVSRYHQLVSMPSSAH</sequence>
<dbReference type="InterPro" id="IPR014043">
    <property type="entry name" value="Acyl_transferase_dom"/>
</dbReference>
<proteinExistence type="predicted"/>
<dbReference type="Proteomes" id="UP000238206">
    <property type="component" value="Unassembled WGS sequence"/>
</dbReference>
<dbReference type="Pfam" id="PF00698">
    <property type="entry name" value="Acyl_transf_1"/>
    <property type="match status" value="1"/>
</dbReference>
<dbReference type="GO" id="GO:0006633">
    <property type="term" value="P:fatty acid biosynthetic process"/>
    <property type="evidence" value="ECO:0007669"/>
    <property type="project" value="TreeGrafter"/>
</dbReference>
<dbReference type="AlphaFoldDB" id="A0A2S8HZ37"/>
<dbReference type="RefSeq" id="WP_105393823.1">
    <property type="nucleotide sequence ID" value="NZ_PUIQ01000103.1"/>
</dbReference>
<evidence type="ECO:0000313" key="3">
    <source>
        <dbReference type="EMBL" id="PQP07837.1"/>
    </source>
</evidence>
<accession>A0A2S8HZ37</accession>
<dbReference type="InterPro" id="IPR050091">
    <property type="entry name" value="PKS_NRPS_Biosynth_Enz"/>
</dbReference>
<organism evidence="3 4">
    <name type="scientific">Burkholderia cepacia</name>
    <name type="common">Pseudomonas cepacia</name>
    <dbReference type="NCBI Taxonomy" id="292"/>
    <lineage>
        <taxon>Bacteria</taxon>
        <taxon>Pseudomonadati</taxon>
        <taxon>Pseudomonadota</taxon>
        <taxon>Betaproteobacteria</taxon>
        <taxon>Burkholderiales</taxon>
        <taxon>Burkholderiaceae</taxon>
        <taxon>Burkholderia</taxon>
        <taxon>Burkholderia cepacia complex</taxon>
    </lineage>
</organism>
<dbReference type="SMART" id="SM00827">
    <property type="entry name" value="PKS_AT"/>
    <property type="match status" value="1"/>
</dbReference>
<gene>
    <name evidence="3" type="ORF">C5615_37250</name>
</gene>
<protein>
    <recommendedName>
        <fullName evidence="2">Malonyl-CoA:ACP transacylase (MAT) domain-containing protein</fullName>
    </recommendedName>
</protein>
<evidence type="ECO:0000256" key="1">
    <source>
        <dbReference type="ARBA" id="ARBA00022679"/>
    </source>
</evidence>
<keyword evidence="1" id="KW-0808">Transferase</keyword>
<evidence type="ECO:0000313" key="4">
    <source>
        <dbReference type="Proteomes" id="UP000238206"/>
    </source>
</evidence>
<dbReference type="InterPro" id="IPR001227">
    <property type="entry name" value="Ac_transferase_dom_sf"/>
</dbReference>
<dbReference type="PANTHER" id="PTHR43775">
    <property type="entry name" value="FATTY ACID SYNTHASE"/>
    <property type="match status" value="1"/>
</dbReference>
<comment type="caution">
    <text evidence="3">The sequence shown here is derived from an EMBL/GenBank/DDBJ whole genome shotgun (WGS) entry which is preliminary data.</text>
</comment>
<dbReference type="SUPFAM" id="SSF52151">
    <property type="entry name" value="FabD/lysophospholipase-like"/>
    <property type="match status" value="1"/>
</dbReference>
<dbReference type="GO" id="GO:0004312">
    <property type="term" value="F:fatty acid synthase activity"/>
    <property type="evidence" value="ECO:0007669"/>
    <property type="project" value="TreeGrafter"/>
</dbReference>